<dbReference type="PROSITE" id="PS51257">
    <property type="entry name" value="PROKAR_LIPOPROTEIN"/>
    <property type="match status" value="1"/>
</dbReference>
<dbReference type="STRING" id="690879.TSACC_21881"/>
<protein>
    <submittedName>
        <fullName evidence="2">Uncharacterized protein</fullName>
    </submittedName>
</protein>
<gene>
    <name evidence="2" type="ORF">TSACC_21881</name>
</gene>
<name>A0A146G9B1_TERSA</name>
<dbReference type="EMBL" id="BDCO01000002">
    <property type="protein sequence ID" value="GAT33464.1"/>
    <property type="molecule type" value="Genomic_DNA"/>
</dbReference>
<dbReference type="Proteomes" id="UP000076023">
    <property type="component" value="Unassembled WGS sequence"/>
</dbReference>
<organism evidence="2 3">
    <name type="scientific">Terrimicrobium sacchariphilum</name>
    <dbReference type="NCBI Taxonomy" id="690879"/>
    <lineage>
        <taxon>Bacteria</taxon>
        <taxon>Pseudomonadati</taxon>
        <taxon>Verrucomicrobiota</taxon>
        <taxon>Terrimicrobiia</taxon>
        <taxon>Terrimicrobiales</taxon>
        <taxon>Terrimicrobiaceae</taxon>
        <taxon>Terrimicrobium</taxon>
    </lineage>
</organism>
<evidence type="ECO:0000313" key="2">
    <source>
        <dbReference type="EMBL" id="GAT33464.1"/>
    </source>
</evidence>
<dbReference type="OrthoDB" id="9826683at2"/>
<proteinExistence type="predicted"/>
<evidence type="ECO:0000256" key="1">
    <source>
        <dbReference type="SAM" id="SignalP"/>
    </source>
</evidence>
<feature type="signal peptide" evidence="1">
    <location>
        <begin position="1"/>
        <end position="20"/>
    </location>
</feature>
<feature type="chain" id="PRO_5007524596" evidence="1">
    <location>
        <begin position="21"/>
        <end position="164"/>
    </location>
</feature>
<keyword evidence="3" id="KW-1185">Reference proteome</keyword>
<comment type="caution">
    <text evidence="2">The sequence shown here is derived from an EMBL/GenBank/DDBJ whole genome shotgun (WGS) entry which is preliminary data.</text>
</comment>
<reference evidence="3" key="1">
    <citation type="journal article" date="2017" name="Genome Announc.">
        <title>Draft Genome Sequence of Terrimicrobium sacchariphilum NM-5T, a Facultative Anaerobic Soil Bacterium of the Class Spartobacteria.</title>
        <authorList>
            <person name="Qiu Y.L."/>
            <person name="Tourlousse D.M."/>
            <person name="Matsuura N."/>
            <person name="Ohashi A."/>
            <person name="Sekiguchi Y."/>
        </authorList>
    </citation>
    <scope>NUCLEOTIDE SEQUENCE [LARGE SCALE GENOMIC DNA]</scope>
    <source>
        <strain evidence="3">NM-5</strain>
    </source>
</reference>
<sequence length="164" mass="17817">MIALRLFVAALAAAVLASCATTTAPRHTGNPPVLAKLEAMGIDSRTYAKIANHRILDFGDILGLLKKGVPSPVILTYIQSTHAPYTLTDDQLNQLMNAGASADLVNYLGKSVGFFEATERSQTGGAGKWKTDPFFADPYYMGVGPFPYAWPDEWYDQNWIAGVF</sequence>
<accession>A0A146G9B1</accession>
<dbReference type="InParanoid" id="A0A146G9B1"/>
<dbReference type="AlphaFoldDB" id="A0A146G9B1"/>
<keyword evidence="1" id="KW-0732">Signal</keyword>
<evidence type="ECO:0000313" key="3">
    <source>
        <dbReference type="Proteomes" id="UP000076023"/>
    </source>
</evidence>
<dbReference type="RefSeq" id="WP_075079194.1">
    <property type="nucleotide sequence ID" value="NZ_BDCO01000002.1"/>
</dbReference>